<evidence type="ECO:0000256" key="1">
    <source>
        <dbReference type="ARBA" id="ARBA00022801"/>
    </source>
</evidence>
<dbReference type="PANTHER" id="PTHR43283">
    <property type="entry name" value="BETA-LACTAMASE-RELATED"/>
    <property type="match status" value="1"/>
</dbReference>
<evidence type="ECO:0000259" key="2">
    <source>
        <dbReference type="Pfam" id="PF00144"/>
    </source>
</evidence>
<name>A0ABY4AMQ9_9BURK</name>
<dbReference type="Gene3D" id="3.40.710.10">
    <property type="entry name" value="DD-peptidase/beta-lactamase superfamily"/>
    <property type="match status" value="1"/>
</dbReference>
<gene>
    <name evidence="3" type="ORF">DHf2319_07905</name>
</gene>
<dbReference type="InterPro" id="IPR050789">
    <property type="entry name" value="Diverse_Enzym_Activities"/>
</dbReference>
<reference evidence="3 4" key="1">
    <citation type="submission" date="2020-11" db="EMBL/GenBank/DDBJ databases">
        <title>Algicoccus daihaiensis sp.nov., isolated from Daihai Lake in Inner Mongolia.</title>
        <authorList>
            <person name="Kai J."/>
        </authorList>
    </citation>
    <scope>NUCLEOTIDE SEQUENCE [LARGE SCALE GENOMIC DNA]</scope>
    <source>
        <strain evidence="4">f23</strain>
    </source>
</reference>
<dbReference type="EMBL" id="CP063982">
    <property type="protein sequence ID" value="UOD51621.1"/>
    <property type="molecule type" value="Genomic_DNA"/>
</dbReference>
<dbReference type="GO" id="GO:0016787">
    <property type="term" value="F:hydrolase activity"/>
    <property type="evidence" value="ECO:0007669"/>
    <property type="project" value="UniProtKB-KW"/>
</dbReference>
<keyword evidence="4" id="KW-1185">Reference proteome</keyword>
<organism evidence="3 4">
    <name type="scientific">Orrella daihaiensis</name>
    <dbReference type="NCBI Taxonomy" id="2782176"/>
    <lineage>
        <taxon>Bacteria</taxon>
        <taxon>Pseudomonadati</taxon>
        <taxon>Pseudomonadota</taxon>
        <taxon>Betaproteobacteria</taxon>
        <taxon>Burkholderiales</taxon>
        <taxon>Alcaligenaceae</taxon>
        <taxon>Orrella</taxon>
    </lineage>
</organism>
<dbReference type="PANTHER" id="PTHR43283:SF11">
    <property type="entry name" value="BETA-LACTAMASE-RELATED DOMAIN-CONTAINING PROTEIN"/>
    <property type="match status" value="1"/>
</dbReference>
<dbReference type="InterPro" id="IPR001466">
    <property type="entry name" value="Beta-lactam-related"/>
</dbReference>
<evidence type="ECO:0000313" key="4">
    <source>
        <dbReference type="Proteomes" id="UP000831607"/>
    </source>
</evidence>
<dbReference type="Proteomes" id="UP000831607">
    <property type="component" value="Chromosome"/>
</dbReference>
<evidence type="ECO:0000313" key="3">
    <source>
        <dbReference type="EMBL" id="UOD51621.1"/>
    </source>
</evidence>
<dbReference type="InterPro" id="IPR012338">
    <property type="entry name" value="Beta-lactam/transpept-like"/>
</dbReference>
<protein>
    <submittedName>
        <fullName evidence="3">Serine hydrolase</fullName>
    </submittedName>
</protein>
<dbReference type="SUPFAM" id="SSF56601">
    <property type="entry name" value="beta-lactamase/transpeptidase-like"/>
    <property type="match status" value="1"/>
</dbReference>
<feature type="domain" description="Beta-lactamase-related" evidence="2">
    <location>
        <begin position="75"/>
        <end position="328"/>
    </location>
</feature>
<keyword evidence="1 3" id="KW-0378">Hydrolase</keyword>
<accession>A0ABY4AMQ9</accession>
<sequence>MNKLKPLDSAIQFAIDHEVGWSRDPNGVWGVHQDDPPPWNRLFGPVHGRGGVSGVIAQAGSTIAQFGEPDRCDLTFSVAKAYLALLAGVAYDRDLLKPDQPIAEVLPGIGFDDDHNRLITWRHLLQQTSEWEGHCFDIPDQVDHYRSLAFAPVTAGKKGTKRKLHTPGSYWEYNDVRINQLSLALLHLFGKSLPEVFKQHIAQPCGLSDNWRWTGYDHAWVELNGQMVQSVPGGSHWGGGVSISAHDQFKLTQMLLTNGVVSGQQVLSKDWIDQMRTPCAIAPFYGYLIWLNDQQRIFRSLSPHAYFGMGAGGHFSLVEPDLELVVIVRWIDSSQADEFFARVVQAFK</sequence>
<dbReference type="Pfam" id="PF00144">
    <property type="entry name" value="Beta-lactamase"/>
    <property type="match status" value="1"/>
</dbReference>
<dbReference type="RefSeq" id="WP_369810244.1">
    <property type="nucleotide sequence ID" value="NZ_CP063982.1"/>
</dbReference>
<proteinExistence type="predicted"/>